<dbReference type="EMBL" id="JACXWD010000169">
    <property type="protein sequence ID" value="MBD3869703.1"/>
    <property type="molecule type" value="Genomic_DNA"/>
</dbReference>
<keyword evidence="1" id="KW-0732">Signal</keyword>
<feature type="signal peptide" evidence="1">
    <location>
        <begin position="1"/>
        <end position="23"/>
    </location>
</feature>
<evidence type="ECO:0000313" key="2">
    <source>
        <dbReference type="EMBL" id="MBD3869703.1"/>
    </source>
</evidence>
<organism evidence="2 3">
    <name type="scientific">Candidatus Polarisedimenticola svalbardensis</name>
    <dbReference type="NCBI Taxonomy" id="2886004"/>
    <lineage>
        <taxon>Bacteria</taxon>
        <taxon>Pseudomonadati</taxon>
        <taxon>Acidobacteriota</taxon>
        <taxon>Candidatus Polarisedimenticolia</taxon>
        <taxon>Candidatus Polarisedimenticolales</taxon>
        <taxon>Candidatus Polarisedimenticolaceae</taxon>
        <taxon>Candidatus Polarisedimenticola</taxon>
    </lineage>
</organism>
<gene>
    <name evidence="2" type="ORF">IFK94_16410</name>
</gene>
<reference evidence="2 3" key="1">
    <citation type="submission" date="2020-08" db="EMBL/GenBank/DDBJ databases">
        <title>Acidobacteriota in marine sediments use diverse sulfur dissimilation pathways.</title>
        <authorList>
            <person name="Wasmund K."/>
        </authorList>
    </citation>
    <scope>NUCLEOTIDE SEQUENCE [LARGE SCALE GENOMIC DNA]</scope>
    <source>
        <strain evidence="2">MAG AM4</strain>
    </source>
</reference>
<name>A0A8J7CMQ7_9BACT</name>
<dbReference type="Proteomes" id="UP000648239">
    <property type="component" value="Unassembled WGS sequence"/>
</dbReference>
<evidence type="ECO:0000256" key="1">
    <source>
        <dbReference type="SAM" id="SignalP"/>
    </source>
</evidence>
<protein>
    <submittedName>
        <fullName evidence="2">DUF1579 family protein</fullName>
    </submittedName>
</protein>
<dbReference type="Pfam" id="PF07617">
    <property type="entry name" value="DUF1579"/>
    <property type="match status" value="1"/>
</dbReference>
<dbReference type="InterPro" id="IPR011473">
    <property type="entry name" value="DUF1579"/>
</dbReference>
<feature type="chain" id="PRO_5035325730" evidence="1">
    <location>
        <begin position="24"/>
        <end position="131"/>
    </location>
</feature>
<accession>A0A8J7CMQ7</accession>
<dbReference type="AlphaFoldDB" id="A0A8J7CMQ7"/>
<evidence type="ECO:0000313" key="3">
    <source>
        <dbReference type="Proteomes" id="UP000648239"/>
    </source>
</evidence>
<comment type="caution">
    <text evidence="2">The sequence shown here is derived from an EMBL/GenBank/DDBJ whole genome shotgun (WGS) entry which is preliminary data.</text>
</comment>
<proteinExistence type="predicted"/>
<sequence>MKQIKYGLLALVIAITFTGLAFAGPEHDHDAKDEEHAGGHEAEMMEMWAKLAVPGEHHAHLARAVGTRDFKGQFWMTPDSPTMESHGTAVVESILGGRFFQMTAEYDMMGQSIHSLGIEGYDNGQQKHIGV</sequence>